<organism evidence="2 3">
    <name type="scientific">Phanerochaete carnosa (strain HHB-10118-sp)</name>
    <name type="common">White-rot fungus</name>
    <name type="synonym">Peniophora carnosa</name>
    <dbReference type="NCBI Taxonomy" id="650164"/>
    <lineage>
        <taxon>Eukaryota</taxon>
        <taxon>Fungi</taxon>
        <taxon>Dikarya</taxon>
        <taxon>Basidiomycota</taxon>
        <taxon>Agaricomycotina</taxon>
        <taxon>Agaricomycetes</taxon>
        <taxon>Polyporales</taxon>
        <taxon>Phanerochaetaceae</taxon>
        <taxon>Phanerochaete</taxon>
    </lineage>
</organism>
<dbReference type="HOGENOM" id="CLU_012066_3_0_1"/>
<dbReference type="InterPro" id="IPR025340">
    <property type="entry name" value="DUF4246"/>
</dbReference>
<reference evidence="2 3" key="1">
    <citation type="journal article" date="2012" name="BMC Genomics">
        <title>Comparative genomics of the white-rot fungi, Phanerochaete carnosa and P. chrysosporium, to elucidate the genetic basis of the distinct wood types they colonize.</title>
        <authorList>
            <person name="Suzuki H."/>
            <person name="MacDonald J."/>
            <person name="Syed K."/>
            <person name="Salamov A."/>
            <person name="Hori C."/>
            <person name="Aerts A."/>
            <person name="Henrissat B."/>
            <person name="Wiebenga A."/>
            <person name="vanKuyk P.A."/>
            <person name="Barry K."/>
            <person name="Lindquist E."/>
            <person name="LaButti K."/>
            <person name="Lapidus A."/>
            <person name="Lucas S."/>
            <person name="Coutinho P."/>
            <person name="Gong Y."/>
            <person name="Samejima M."/>
            <person name="Mahadevan R."/>
            <person name="Abou-Zaid M."/>
            <person name="de Vries R.P."/>
            <person name="Igarashi K."/>
            <person name="Yadav J.S."/>
            <person name="Grigoriev I.V."/>
            <person name="Master E.R."/>
        </authorList>
    </citation>
    <scope>NUCLEOTIDE SEQUENCE [LARGE SCALE GENOMIC DNA]</scope>
    <source>
        <strain evidence="2 3">HHB-10118-sp</strain>
    </source>
</reference>
<dbReference type="PANTHER" id="PTHR33119">
    <property type="entry name" value="IFI3P"/>
    <property type="match status" value="1"/>
</dbReference>
<dbReference type="Pfam" id="PF14033">
    <property type="entry name" value="DUF4246"/>
    <property type="match status" value="1"/>
</dbReference>
<name>K5WN01_PHACS</name>
<keyword evidence="3" id="KW-1185">Reference proteome</keyword>
<dbReference type="RefSeq" id="XP_007399513.1">
    <property type="nucleotide sequence ID" value="XM_007399451.1"/>
</dbReference>
<dbReference type="EMBL" id="JH930476">
    <property type="protein sequence ID" value="EKM51707.1"/>
    <property type="molecule type" value="Genomic_DNA"/>
</dbReference>
<proteinExistence type="predicted"/>
<dbReference type="PANTHER" id="PTHR33119:SF1">
    <property type="entry name" value="FE2OG DIOXYGENASE DOMAIN-CONTAINING PROTEIN"/>
    <property type="match status" value="1"/>
</dbReference>
<dbReference type="KEGG" id="pco:PHACADRAFT_212335"/>
<evidence type="ECO:0000259" key="1">
    <source>
        <dbReference type="Pfam" id="PF14033"/>
    </source>
</evidence>
<dbReference type="OrthoDB" id="415532at2759"/>
<evidence type="ECO:0000313" key="2">
    <source>
        <dbReference type="EMBL" id="EKM51707.1"/>
    </source>
</evidence>
<dbReference type="GeneID" id="18913225"/>
<dbReference type="InterPro" id="IPR049192">
    <property type="entry name" value="DUF4246_C"/>
</dbReference>
<dbReference type="AlphaFoldDB" id="K5WN01"/>
<feature type="domain" description="DUF4246" evidence="1">
    <location>
        <begin position="31"/>
        <end position="330"/>
    </location>
</feature>
<dbReference type="Proteomes" id="UP000008370">
    <property type="component" value="Unassembled WGS sequence"/>
</dbReference>
<evidence type="ECO:0000313" key="3">
    <source>
        <dbReference type="Proteomes" id="UP000008370"/>
    </source>
</evidence>
<sequence>MDWHATRRDERTGIEPSIYYRNWQSDELVDENLIHPSLYCIVYERTIVFDAYNPSTSRICANVDGRWTDYFLSRRFSWLPTDFVISPDGKSAKALGYINNLNPYIHSEMNPVIELFVVSFVPLWERVLTESRADFSPASRIRTGGSAEEDEDYRDHENHTLQLPPIRPEFIPPWEPSPVILKDRTLQIITPEKPRYPCGSWHVEGMINEAIVSTGLNYYDEENISTSLLAFRMVVDEPGYLEHDDERAAQAIYGFERVDRLTQVLGSVVTKQSRCLAFSNCSQYQVQPFELSDKTKPGHRKIIALLLIDPALEEPRPSTSNAPPQQPDVMRFLLRDIVASLPADKTGRKKGIGKLPAELLDSIVDQADWLMTRREAEEFRLGLMDERKVMVKEDDEMMFAPEFNMCEH</sequence>
<gene>
    <name evidence="2" type="ORF">PHACADRAFT_212335</name>
</gene>
<dbReference type="InParanoid" id="K5WN01"/>
<accession>K5WN01</accession>
<protein>
    <recommendedName>
        <fullName evidence="1">DUF4246 domain-containing protein</fullName>
    </recommendedName>
</protein>